<feature type="compositionally biased region" description="Basic and acidic residues" evidence="1">
    <location>
        <begin position="132"/>
        <end position="145"/>
    </location>
</feature>
<dbReference type="GeneID" id="26906379"/>
<keyword evidence="3" id="KW-1185">Reference proteome</keyword>
<sequence>MTTAAPLAVARRRVHTDQPTTNPAATTNNADAAPPPSSASSSTSSKDLQLDDTDEWILSQVRRSVESGRQSKEAADYFRSILHAQPEFHQSLREARRLMGGQEPEQLTRYQQGQFADRLCNYMSGIASEKLRRASAEEQSTRRYTQDGTPTGENYWFEAGNTLGSPAVPGFVKDEVLHDMQQERAAASPAFLRPPEETQMAEEDDGYAAHLRRQRDKLLRDADFK</sequence>
<feature type="region of interest" description="Disordered" evidence="1">
    <location>
        <begin position="1"/>
        <end position="53"/>
    </location>
</feature>
<name>A0A0N0DU60_LEPPY</name>
<dbReference type="OrthoDB" id="251450at2759"/>
<feature type="region of interest" description="Disordered" evidence="1">
    <location>
        <begin position="132"/>
        <end position="153"/>
    </location>
</feature>
<dbReference type="OMA" id="AYFESIM"/>
<dbReference type="EMBL" id="LGTL01000013">
    <property type="protein sequence ID" value="KPA78467.1"/>
    <property type="molecule type" value="Genomic_DNA"/>
</dbReference>
<reference evidence="2 3" key="1">
    <citation type="submission" date="2015-07" db="EMBL/GenBank/DDBJ databases">
        <title>High-quality genome of monoxenous trypanosomatid Leptomonas pyrrhocoris.</title>
        <authorList>
            <person name="Flegontov P."/>
            <person name="Butenko A."/>
            <person name="Firsov S."/>
            <person name="Vlcek C."/>
            <person name="Logacheva M.D."/>
            <person name="Field M."/>
            <person name="Filatov D."/>
            <person name="Flegontova O."/>
            <person name="Gerasimov E."/>
            <person name="Jackson A.P."/>
            <person name="Kelly S."/>
            <person name="Opperdoes F."/>
            <person name="O'Reilly A."/>
            <person name="Votypka J."/>
            <person name="Yurchenko V."/>
            <person name="Lukes J."/>
        </authorList>
    </citation>
    <scope>NUCLEOTIDE SEQUENCE [LARGE SCALE GENOMIC DNA]</scope>
    <source>
        <strain evidence="2">H10</strain>
    </source>
</reference>
<dbReference type="AlphaFoldDB" id="A0A0N0DU60"/>
<dbReference type="VEuPathDB" id="TriTrypDB:LpyrH10_13_0350"/>
<dbReference type="RefSeq" id="XP_015656907.1">
    <property type="nucleotide sequence ID" value="XM_015804333.1"/>
</dbReference>
<comment type="caution">
    <text evidence="2">The sequence shown here is derived from an EMBL/GenBank/DDBJ whole genome shotgun (WGS) entry which is preliminary data.</text>
</comment>
<organism evidence="2 3">
    <name type="scientific">Leptomonas pyrrhocoris</name>
    <name type="common">Firebug parasite</name>
    <dbReference type="NCBI Taxonomy" id="157538"/>
    <lineage>
        <taxon>Eukaryota</taxon>
        <taxon>Discoba</taxon>
        <taxon>Euglenozoa</taxon>
        <taxon>Kinetoplastea</taxon>
        <taxon>Metakinetoplastina</taxon>
        <taxon>Trypanosomatida</taxon>
        <taxon>Trypanosomatidae</taxon>
        <taxon>Leishmaniinae</taxon>
        <taxon>Leptomonas</taxon>
    </lineage>
</organism>
<dbReference type="Proteomes" id="UP000037923">
    <property type="component" value="Unassembled WGS sequence"/>
</dbReference>
<feature type="compositionally biased region" description="Low complexity" evidence="1">
    <location>
        <begin position="19"/>
        <end position="45"/>
    </location>
</feature>
<evidence type="ECO:0000313" key="2">
    <source>
        <dbReference type="EMBL" id="KPA78468.1"/>
    </source>
</evidence>
<accession>A0A0N0DU60</accession>
<evidence type="ECO:0000256" key="1">
    <source>
        <dbReference type="SAM" id="MobiDB-lite"/>
    </source>
</evidence>
<feature type="region of interest" description="Disordered" evidence="1">
    <location>
        <begin position="186"/>
        <end position="212"/>
    </location>
</feature>
<dbReference type="EMBL" id="LGTL01000013">
    <property type="protein sequence ID" value="KPA78468.1"/>
    <property type="molecule type" value="Genomic_DNA"/>
</dbReference>
<evidence type="ECO:0000313" key="3">
    <source>
        <dbReference type="Proteomes" id="UP000037923"/>
    </source>
</evidence>
<gene>
    <name evidence="2" type="ORF">ABB37_06090</name>
</gene>
<protein>
    <submittedName>
        <fullName evidence="2">Uncharacterized protein</fullName>
    </submittedName>
</protein>
<proteinExistence type="predicted"/>
<dbReference type="RefSeq" id="XP_015656906.1">
    <property type="nucleotide sequence ID" value="XM_015804332.1"/>
</dbReference>